<keyword evidence="1" id="KW-0646">Protease inhibitor</keyword>
<feature type="domain" description="Proteinase inhibitor I42 chagasin" evidence="4">
    <location>
        <begin position="143"/>
        <end position="222"/>
    </location>
</feature>
<dbReference type="SUPFAM" id="SSF141066">
    <property type="entry name" value="ICP-like"/>
    <property type="match status" value="3"/>
</dbReference>
<dbReference type="RefSeq" id="WP_047754791.1">
    <property type="nucleotide sequence ID" value="NZ_CAJUHA010000017.1"/>
</dbReference>
<accession>A0A0G2ZC47</accession>
<feature type="domain" description="Proteinase inhibitor I42 chagasin" evidence="4">
    <location>
        <begin position="246"/>
        <end position="328"/>
    </location>
</feature>
<dbReference type="PATRIC" id="fig|1330330.3.peg.1480"/>
<sequence>MRKVSSLLLMVTVFTAFAFSSTCTSKETANNIGLSNTAVVELKETPSTGYLWHFEIFGSDTVEFQSRVVEPSSESTAMGAPIKVRWNFKPLKKGKATIIFWLYRSWEGKEKAIDLRVFNIVVKKNEEVPGERLLEDCSYVVYSGDEITVELEENPSTGYFWCFSNSNPEILSLSEELIVKSGKLPGEPSVKEWKFKTINPGICLLAFQLKRSSEEQSIEERFVGIRVKTGKERTEIKELKKGTNALNIGETAVLSLEENASTGFTWHLSLSHEGIVEILSKTITTQAPPGLVGAPSKVSWFIKGIKAGRVKLTLKKYRTWEGEDSAIEILKYSIEVR</sequence>
<dbReference type="GO" id="GO:0004869">
    <property type="term" value="F:cysteine-type endopeptidase inhibitor activity"/>
    <property type="evidence" value="ECO:0007669"/>
    <property type="project" value="UniProtKB-KW"/>
</dbReference>
<proteinExistence type="predicted"/>
<dbReference type="Proteomes" id="UP000035159">
    <property type="component" value="Chromosome"/>
</dbReference>
<dbReference type="PANTHER" id="PTHR36530:SF1">
    <property type="entry name" value="AMOEBIASIN-1"/>
    <property type="match status" value="1"/>
</dbReference>
<dbReference type="AlphaFoldDB" id="A0A0G2ZC47"/>
<dbReference type="EMBL" id="CP011232">
    <property type="protein sequence ID" value="AKI97656.1"/>
    <property type="molecule type" value="Genomic_DNA"/>
</dbReference>
<evidence type="ECO:0000256" key="2">
    <source>
        <dbReference type="ARBA" id="ARBA00022704"/>
    </source>
</evidence>
<evidence type="ECO:0000313" key="5">
    <source>
        <dbReference type="EMBL" id="AKI97656.1"/>
    </source>
</evidence>
<keyword evidence="2" id="KW-0789">Thiol protease inhibitor</keyword>
<organism evidence="5 6">
    <name type="scientific">Kosmotoga pacifica</name>
    <dbReference type="NCBI Taxonomy" id="1330330"/>
    <lineage>
        <taxon>Bacteria</taxon>
        <taxon>Thermotogati</taxon>
        <taxon>Thermotogota</taxon>
        <taxon>Thermotogae</taxon>
        <taxon>Kosmotogales</taxon>
        <taxon>Kosmotogaceae</taxon>
        <taxon>Kosmotoga</taxon>
    </lineage>
</organism>
<feature type="domain" description="Proteinase inhibitor I42 chagasin" evidence="4">
    <location>
        <begin position="35"/>
        <end position="114"/>
    </location>
</feature>
<keyword evidence="6" id="KW-1185">Reference proteome</keyword>
<evidence type="ECO:0000259" key="4">
    <source>
        <dbReference type="Pfam" id="PF09394"/>
    </source>
</evidence>
<feature type="chain" id="PRO_5002551014" description="Proteinase inhibitor I42 chagasin domain-containing protein" evidence="3">
    <location>
        <begin position="19"/>
        <end position="337"/>
    </location>
</feature>
<protein>
    <recommendedName>
        <fullName evidence="4">Proteinase inhibitor I42 chagasin domain-containing protein</fullName>
    </recommendedName>
</protein>
<dbReference type="InterPro" id="IPR036331">
    <property type="entry name" value="Chagasin-like_sf"/>
</dbReference>
<dbReference type="InterPro" id="IPR052781">
    <property type="entry name" value="Cys_protease_inhibitor_I42"/>
</dbReference>
<keyword evidence="3" id="KW-0732">Signal</keyword>
<dbReference type="PANTHER" id="PTHR36530">
    <property type="entry name" value="INHIBITOR OF CYSTEINE PEPTIDASE"/>
    <property type="match status" value="1"/>
</dbReference>
<evidence type="ECO:0000313" key="6">
    <source>
        <dbReference type="Proteomes" id="UP000035159"/>
    </source>
</evidence>
<dbReference type="KEGG" id="kpf:IX53_07320"/>
<evidence type="ECO:0000256" key="3">
    <source>
        <dbReference type="SAM" id="SignalP"/>
    </source>
</evidence>
<name>A0A0G2ZC47_9BACT</name>
<dbReference type="Gene3D" id="2.60.40.2020">
    <property type="match status" value="3"/>
</dbReference>
<evidence type="ECO:0000256" key="1">
    <source>
        <dbReference type="ARBA" id="ARBA00022690"/>
    </source>
</evidence>
<dbReference type="InterPro" id="IPR018990">
    <property type="entry name" value="Prot_inh_I42_chagasin"/>
</dbReference>
<feature type="signal peptide" evidence="3">
    <location>
        <begin position="1"/>
        <end position="18"/>
    </location>
</feature>
<reference evidence="5 6" key="1">
    <citation type="submission" date="2015-04" db="EMBL/GenBank/DDBJ databases">
        <title>Complete Genome Sequence of Kosmotoga pacifica SLHLJ1.</title>
        <authorList>
            <person name="Jiang L.J."/>
            <person name="Shao Z.Z."/>
            <person name="Jebbar M."/>
        </authorList>
    </citation>
    <scope>NUCLEOTIDE SEQUENCE [LARGE SCALE GENOMIC DNA]</scope>
    <source>
        <strain evidence="5 6">SLHLJ1</strain>
    </source>
</reference>
<dbReference type="OrthoDB" id="48736at2"/>
<dbReference type="Pfam" id="PF09394">
    <property type="entry name" value="Inhibitor_I42"/>
    <property type="match status" value="3"/>
</dbReference>
<gene>
    <name evidence="5" type="ORF">IX53_07320</name>
</gene>